<accession>A0A388M858</accession>
<reference evidence="2 3" key="1">
    <citation type="journal article" date="2018" name="Cell">
        <title>The Chara Genome: Secondary Complexity and Implications for Plant Terrestrialization.</title>
        <authorList>
            <person name="Nishiyama T."/>
            <person name="Sakayama H."/>
            <person name="Vries J.D."/>
            <person name="Buschmann H."/>
            <person name="Saint-Marcoux D."/>
            <person name="Ullrich K.K."/>
            <person name="Haas F.B."/>
            <person name="Vanderstraeten L."/>
            <person name="Becker D."/>
            <person name="Lang D."/>
            <person name="Vosolsobe S."/>
            <person name="Rombauts S."/>
            <person name="Wilhelmsson P.K.I."/>
            <person name="Janitza P."/>
            <person name="Kern R."/>
            <person name="Heyl A."/>
            <person name="Rumpler F."/>
            <person name="Villalobos L.I.A.C."/>
            <person name="Clay J.M."/>
            <person name="Skokan R."/>
            <person name="Toyoda A."/>
            <person name="Suzuki Y."/>
            <person name="Kagoshima H."/>
            <person name="Schijlen E."/>
            <person name="Tajeshwar N."/>
            <person name="Catarino B."/>
            <person name="Hetherington A.J."/>
            <person name="Saltykova A."/>
            <person name="Bonnot C."/>
            <person name="Breuninger H."/>
            <person name="Symeonidi A."/>
            <person name="Radhakrishnan G.V."/>
            <person name="Van Nieuwerburgh F."/>
            <person name="Deforce D."/>
            <person name="Chang C."/>
            <person name="Karol K.G."/>
            <person name="Hedrich R."/>
            <person name="Ulvskov P."/>
            <person name="Glockner G."/>
            <person name="Delwiche C.F."/>
            <person name="Petrasek J."/>
            <person name="Van de Peer Y."/>
            <person name="Friml J."/>
            <person name="Beilby M."/>
            <person name="Dolan L."/>
            <person name="Kohara Y."/>
            <person name="Sugano S."/>
            <person name="Fujiyama A."/>
            <person name="Delaux P.-M."/>
            <person name="Quint M."/>
            <person name="TheiBen G."/>
            <person name="Hagemann M."/>
            <person name="Harholt J."/>
            <person name="Dunand C."/>
            <person name="Zachgo S."/>
            <person name="Langdale J."/>
            <person name="Maumus F."/>
            <person name="Straeten D.V.D."/>
            <person name="Gould S.B."/>
            <person name="Rensing S.A."/>
        </authorList>
    </citation>
    <scope>NUCLEOTIDE SEQUENCE [LARGE SCALE GENOMIC DNA]</scope>
    <source>
        <strain evidence="2 3">S276</strain>
    </source>
</reference>
<name>A0A388M858_CHABU</name>
<feature type="compositionally biased region" description="Acidic residues" evidence="1">
    <location>
        <begin position="88"/>
        <end position="102"/>
    </location>
</feature>
<gene>
    <name evidence="2" type="ORF">CBR_g50988</name>
</gene>
<sequence>MIMWELTIPLAQLVDDLPLDIISQCDESPVSHVLQQRLTPYLQWPACLEDRTGGGSYPSSTEYLNPRGIIDTLFFSPRTEVEERAAAEEAEVEDESEEETSEEAGSYSEYSEEESGEEEEEEVEEEKEEEEENQLEEEEESEWGTLGEEADRAEIPEEDPEAARRREEITAGKQPLEFTSGADVPIANDPTKDFETPENDDGDPPAETSSAPARRQRSRSRSPSPRPPIQARVDAGHWASFPVIIPPSP</sequence>
<dbReference type="EMBL" id="BFEA01000828">
    <property type="protein sequence ID" value="GBG90642.1"/>
    <property type="molecule type" value="Genomic_DNA"/>
</dbReference>
<feature type="region of interest" description="Disordered" evidence="1">
    <location>
        <begin position="82"/>
        <end position="249"/>
    </location>
</feature>
<evidence type="ECO:0000256" key="1">
    <source>
        <dbReference type="SAM" id="MobiDB-lite"/>
    </source>
</evidence>
<organism evidence="2 3">
    <name type="scientific">Chara braunii</name>
    <name type="common">Braun's stonewort</name>
    <dbReference type="NCBI Taxonomy" id="69332"/>
    <lineage>
        <taxon>Eukaryota</taxon>
        <taxon>Viridiplantae</taxon>
        <taxon>Streptophyta</taxon>
        <taxon>Charophyceae</taxon>
        <taxon>Charales</taxon>
        <taxon>Characeae</taxon>
        <taxon>Chara</taxon>
    </lineage>
</organism>
<evidence type="ECO:0000313" key="2">
    <source>
        <dbReference type="EMBL" id="GBG90642.1"/>
    </source>
</evidence>
<evidence type="ECO:0000313" key="3">
    <source>
        <dbReference type="Proteomes" id="UP000265515"/>
    </source>
</evidence>
<dbReference type="AlphaFoldDB" id="A0A388M858"/>
<protein>
    <submittedName>
        <fullName evidence="2">Uncharacterized protein</fullName>
    </submittedName>
</protein>
<dbReference type="Proteomes" id="UP000265515">
    <property type="component" value="Unassembled WGS sequence"/>
</dbReference>
<comment type="caution">
    <text evidence="2">The sequence shown here is derived from an EMBL/GenBank/DDBJ whole genome shotgun (WGS) entry which is preliminary data.</text>
</comment>
<proteinExistence type="predicted"/>
<keyword evidence="3" id="KW-1185">Reference proteome</keyword>
<feature type="compositionally biased region" description="Acidic residues" evidence="1">
    <location>
        <begin position="110"/>
        <end position="142"/>
    </location>
</feature>
<feature type="compositionally biased region" description="Basic and acidic residues" evidence="1">
    <location>
        <begin position="149"/>
        <end position="170"/>
    </location>
</feature>
<dbReference type="Gramene" id="GBG90642">
    <property type="protein sequence ID" value="GBG90642"/>
    <property type="gene ID" value="CBR_g50988"/>
</dbReference>